<dbReference type="PROSITE" id="PS00330">
    <property type="entry name" value="HEMOLYSIN_CALCIUM"/>
    <property type="match status" value="7"/>
</dbReference>
<sequence>MLNIQFFQSIDDLFELAFYDPIDDEFDVDLQNWSSTEINVVNPITGWTTSITGSGFSNPEVTLTGVLNTLEIRDQNGDLVASFSNANWTLAAFINAMEELLINDNEGPFNNLLNLQPINVDASASTGAIEGYLDGVTVPVTATGSDFNDTLVGGDGNDTLLGGDGSDEIRGGNGNDSINPGDNTDFDYILTGVSNDTVNLGDIQVGFVEIDHRDLNAGITATINGNTNTGTINKGANGTTTILDVAGAMFSDGFLLTGSNHDDTFNVTVANGGWMSLRGLDGVDNYVINPSSGNVRIDFRSNSVQNGVNVNLATGVIANDGFGNAETISGNGSVWEIRGTHLNDTMTGSNGNESFIGLAGNDNINGGGGFDRLRFDSGANVTSLFVDMQNGTASGFANGVALNTTFTGIEHIRGTRNGDNIIGADGGVRIESFQGNDTLAGGNGNDTLEGGTGNDTLNGVGNDVIRAGIGNDLADGGDGNDALFGDGGFDTMYGGAGDDTVDGGNGADSLYGGAGNDLIIGSDGFDQLFGEAGNDTLQGGNTNDYLFGGDGNDLLLGGLNIGTSTELLDGGAGNDTLRGEGGFDLLRGGDGDDVLDGGNQADNLYGDAGNDTLFGGAGFDRLFGGTGDDVLNGGEGPDGHFGQQGNDTIYGGDGNDRFFGGTGNDLILAGNGNDTIYADSGFDTLNGGAGNDLLFGFFNADTFVFEAGHGNDTIGDFDEFNAGERIDFSGLGTMNNLTQVLNASTQIGNNVVINTGVGNSIQLNGVQLADLDASDFIF</sequence>
<protein>
    <submittedName>
        <fullName evidence="4">Calcium-binding protein</fullName>
    </submittedName>
</protein>
<keyword evidence="5" id="KW-1185">Reference proteome</keyword>
<accession>A0ABW2B974</accession>
<dbReference type="Pfam" id="PF00353">
    <property type="entry name" value="HemolysinCabind"/>
    <property type="match status" value="9"/>
</dbReference>
<dbReference type="InterPro" id="IPR050557">
    <property type="entry name" value="RTX_toxin/Mannuronan_C5-epim"/>
</dbReference>
<dbReference type="InterPro" id="IPR001343">
    <property type="entry name" value="Hemolysn_Ca-bd"/>
</dbReference>
<dbReference type="PANTHER" id="PTHR38340">
    <property type="entry name" value="S-LAYER PROTEIN"/>
    <property type="match status" value="1"/>
</dbReference>
<dbReference type="InterPro" id="IPR018511">
    <property type="entry name" value="Hemolysin-typ_Ca-bd_CS"/>
</dbReference>
<dbReference type="PANTHER" id="PTHR38340:SF1">
    <property type="entry name" value="S-LAYER PROTEIN"/>
    <property type="match status" value="1"/>
</dbReference>
<keyword evidence="2" id="KW-0964">Secreted</keyword>
<evidence type="ECO:0000313" key="4">
    <source>
        <dbReference type="EMBL" id="MFC6761348.1"/>
    </source>
</evidence>
<comment type="subcellular location">
    <subcellularLocation>
        <location evidence="1">Secreted</location>
    </subcellularLocation>
</comment>
<dbReference type="Proteomes" id="UP001596353">
    <property type="component" value="Unassembled WGS sequence"/>
</dbReference>
<evidence type="ECO:0000256" key="1">
    <source>
        <dbReference type="ARBA" id="ARBA00004613"/>
    </source>
</evidence>
<evidence type="ECO:0000256" key="2">
    <source>
        <dbReference type="ARBA" id="ARBA00022525"/>
    </source>
</evidence>
<dbReference type="InterPro" id="IPR011049">
    <property type="entry name" value="Serralysin-like_metalloprot_C"/>
</dbReference>
<proteinExistence type="predicted"/>
<organism evidence="4 5">
    <name type="scientific">Sulfitobacter porphyrae</name>
    <dbReference type="NCBI Taxonomy" id="1246864"/>
    <lineage>
        <taxon>Bacteria</taxon>
        <taxon>Pseudomonadati</taxon>
        <taxon>Pseudomonadota</taxon>
        <taxon>Alphaproteobacteria</taxon>
        <taxon>Rhodobacterales</taxon>
        <taxon>Roseobacteraceae</taxon>
        <taxon>Sulfitobacter</taxon>
    </lineage>
</organism>
<name>A0ABW2B974_9RHOB</name>
<dbReference type="Gene3D" id="2.150.10.10">
    <property type="entry name" value="Serralysin-like metalloprotease, C-terminal"/>
    <property type="match status" value="7"/>
</dbReference>
<feature type="region of interest" description="Disordered" evidence="3">
    <location>
        <begin position="628"/>
        <end position="647"/>
    </location>
</feature>
<reference evidence="5" key="1">
    <citation type="journal article" date="2019" name="Int. J. Syst. Evol. Microbiol.">
        <title>The Global Catalogue of Microorganisms (GCM) 10K type strain sequencing project: providing services to taxonomists for standard genome sequencing and annotation.</title>
        <authorList>
            <consortium name="The Broad Institute Genomics Platform"/>
            <consortium name="The Broad Institute Genome Sequencing Center for Infectious Disease"/>
            <person name="Wu L."/>
            <person name="Ma J."/>
        </authorList>
    </citation>
    <scope>NUCLEOTIDE SEQUENCE [LARGE SCALE GENOMIC DNA]</scope>
    <source>
        <strain evidence="5">CCUG 66188</strain>
    </source>
</reference>
<evidence type="ECO:0000313" key="5">
    <source>
        <dbReference type="Proteomes" id="UP001596353"/>
    </source>
</evidence>
<dbReference type="PRINTS" id="PR00313">
    <property type="entry name" value="CABNDNGRPT"/>
</dbReference>
<dbReference type="SUPFAM" id="SSF51120">
    <property type="entry name" value="beta-Roll"/>
    <property type="match status" value="5"/>
</dbReference>
<gene>
    <name evidence="4" type="ORF">ACFQFQ_20905</name>
</gene>
<evidence type="ECO:0000256" key="3">
    <source>
        <dbReference type="SAM" id="MobiDB-lite"/>
    </source>
</evidence>
<comment type="caution">
    <text evidence="4">The sequence shown here is derived from an EMBL/GenBank/DDBJ whole genome shotgun (WGS) entry which is preliminary data.</text>
</comment>
<dbReference type="EMBL" id="JBHSWG010000002">
    <property type="protein sequence ID" value="MFC6761348.1"/>
    <property type="molecule type" value="Genomic_DNA"/>
</dbReference>